<comment type="caution">
    <text evidence="1">The sequence shown here is derived from an EMBL/GenBank/DDBJ whole genome shotgun (WGS) entry which is preliminary data.</text>
</comment>
<name>A0AAV1IUF3_9NEOP</name>
<evidence type="ECO:0000313" key="1">
    <source>
        <dbReference type="EMBL" id="CAK1539950.1"/>
    </source>
</evidence>
<reference evidence="1 2" key="1">
    <citation type="submission" date="2023-11" db="EMBL/GenBank/DDBJ databases">
        <authorList>
            <person name="Okamura Y."/>
        </authorList>
    </citation>
    <scope>NUCLEOTIDE SEQUENCE [LARGE SCALE GENOMIC DNA]</scope>
</reference>
<proteinExistence type="predicted"/>
<evidence type="ECO:0000313" key="2">
    <source>
        <dbReference type="Proteomes" id="UP001497472"/>
    </source>
</evidence>
<keyword evidence="2" id="KW-1185">Reference proteome</keyword>
<gene>
    <name evidence="1" type="ORF">LNINA_LOCUS45</name>
</gene>
<sequence>MCQEYKEVMRNLSGDALSKHLSFVERTEGVGRESRQVDDAELARHELRIQTPHRAVCLLRVKVISEQKYTNNTKSSRGYAAVSKAETRKQMLTVLPPSYQLPVAWTTLADTPFQFRVPHSEILGHNKVPALDSSYTNVCNAFQYV</sequence>
<dbReference type="EMBL" id="CAVLEF010000001">
    <property type="protein sequence ID" value="CAK1539950.1"/>
    <property type="molecule type" value="Genomic_DNA"/>
</dbReference>
<dbReference type="AlphaFoldDB" id="A0AAV1IUF3"/>
<protein>
    <submittedName>
        <fullName evidence="1">Uncharacterized protein</fullName>
    </submittedName>
</protein>
<organism evidence="1 2">
    <name type="scientific">Leptosia nina</name>
    <dbReference type="NCBI Taxonomy" id="320188"/>
    <lineage>
        <taxon>Eukaryota</taxon>
        <taxon>Metazoa</taxon>
        <taxon>Ecdysozoa</taxon>
        <taxon>Arthropoda</taxon>
        <taxon>Hexapoda</taxon>
        <taxon>Insecta</taxon>
        <taxon>Pterygota</taxon>
        <taxon>Neoptera</taxon>
        <taxon>Endopterygota</taxon>
        <taxon>Lepidoptera</taxon>
        <taxon>Glossata</taxon>
        <taxon>Ditrysia</taxon>
        <taxon>Papilionoidea</taxon>
        <taxon>Pieridae</taxon>
        <taxon>Pierinae</taxon>
        <taxon>Leptosia</taxon>
    </lineage>
</organism>
<accession>A0AAV1IUF3</accession>
<dbReference type="Proteomes" id="UP001497472">
    <property type="component" value="Unassembled WGS sequence"/>
</dbReference>